<evidence type="ECO:0000313" key="2">
    <source>
        <dbReference type="Proteomes" id="UP001583177"/>
    </source>
</evidence>
<evidence type="ECO:0000313" key="1">
    <source>
        <dbReference type="EMBL" id="KAL1857667.1"/>
    </source>
</evidence>
<comment type="caution">
    <text evidence="1">The sequence shown here is derived from an EMBL/GenBank/DDBJ whole genome shotgun (WGS) entry which is preliminary data.</text>
</comment>
<reference evidence="1 2" key="1">
    <citation type="journal article" date="2024" name="IMA Fungus">
        <title>IMA Genome - F19 : A genome assembly and annotation guide to empower mycologists, including annotated draft genome sequences of Ceratocystis pirilliformis, Diaporthe australafricana, Fusarium ophioides, Paecilomyces lecythidis, and Sporothrix stenoceras.</title>
        <authorList>
            <person name="Aylward J."/>
            <person name="Wilson A.M."/>
            <person name="Visagie C.M."/>
            <person name="Spraker J."/>
            <person name="Barnes I."/>
            <person name="Buitendag C."/>
            <person name="Ceriani C."/>
            <person name="Del Mar Angel L."/>
            <person name="du Plessis D."/>
            <person name="Fuchs T."/>
            <person name="Gasser K."/>
            <person name="Kramer D."/>
            <person name="Li W."/>
            <person name="Munsamy K."/>
            <person name="Piso A."/>
            <person name="Price J.L."/>
            <person name="Sonnekus B."/>
            <person name="Thomas C."/>
            <person name="van der Nest A."/>
            <person name="van Dijk A."/>
            <person name="van Heerden A."/>
            <person name="van Vuuren N."/>
            <person name="Yilmaz N."/>
            <person name="Duong T.A."/>
            <person name="van der Merwe N.A."/>
            <person name="Wingfield M.J."/>
            <person name="Wingfield B.D."/>
        </authorList>
    </citation>
    <scope>NUCLEOTIDE SEQUENCE [LARGE SCALE GENOMIC DNA]</scope>
    <source>
        <strain evidence="1 2">CMW 18300</strain>
    </source>
</reference>
<organism evidence="1 2">
    <name type="scientific">Diaporthe australafricana</name>
    <dbReference type="NCBI Taxonomy" id="127596"/>
    <lineage>
        <taxon>Eukaryota</taxon>
        <taxon>Fungi</taxon>
        <taxon>Dikarya</taxon>
        <taxon>Ascomycota</taxon>
        <taxon>Pezizomycotina</taxon>
        <taxon>Sordariomycetes</taxon>
        <taxon>Sordariomycetidae</taxon>
        <taxon>Diaporthales</taxon>
        <taxon>Diaporthaceae</taxon>
        <taxon>Diaporthe</taxon>
    </lineage>
</organism>
<dbReference type="EMBL" id="JAWRVE010000110">
    <property type="protein sequence ID" value="KAL1857667.1"/>
    <property type="molecule type" value="Genomic_DNA"/>
</dbReference>
<sequence length="123" mass="13710">MRAPTRKAKVSEHDKERIRNNCWLISEAHGLSQHVFEEGLLLNGTPCPFHATSHAALQRQGYDFDKIVSATHFSTSSQIKRASESFIQARKQTGTTTKAAFPSQTTTIALKDTPWDRALSVLT</sequence>
<accession>A0ABR3WBH2</accession>
<dbReference type="Proteomes" id="UP001583177">
    <property type="component" value="Unassembled WGS sequence"/>
</dbReference>
<proteinExistence type="predicted"/>
<protein>
    <submittedName>
        <fullName evidence="1">Uncharacterized protein</fullName>
    </submittedName>
</protein>
<name>A0ABR3WBH2_9PEZI</name>
<gene>
    <name evidence="1" type="ORF">Daus18300_010187</name>
</gene>
<keyword evidence="2" id="KW-1185">Reference proteome</keyword>